<feature type="transmembrane region" description="Helical" evidence="1">
    <location>
        <begin position="362"/>
        <end position="380"/>
    </location>
</feature>
<feature type="transmembrane region" description="Helical" evidence="1">
    <location>
        <begin position="190"/>
        <end position="209"/>
    </location>
</feature>
<accession>A0A1F7X6J5</accession>
<feature type="transmembrane region" description="Helical" evidence="1">
    <location>
        <begin position="243"/>
        <end position="260"/>
    </location>
</feature>
<proteinExistence type="predicted"/>
<dbReference type="InterPro" id="IPR018701">
    <property type="entry name" value="DUF2206_membrane"/>
</dbReference>
<evidence type="ECO:0000313" key="3">
    <source>
        <dbReference type="Proteomes" id="UP000177053"/>
    </source>
</evidence>
<feature type="transmembrane region" description="Helical" evidence="1">
    <location>
        <begin position="295"/>
        <end position="315"/>
    </location>
</feature>
<keyword evidence="1" id="KW-0812">Transmembrane</keyword>
<feature type="transmembrane region" description="Helical" evidence="1">
    <location>
        <begin position="138"/>
        <end position="158"/>
    </location>
</feature>
<keyword evidence="1" id="KW-1133">Transmembrane helix</keyword>
<evidence type="ECO:0008006" key="4">
    <source>
        <dbReference type="Google" id="ProtNLM"/>
    </source>
</evidence>
<feature type="transmembrane region" description="Helical" evidence="1">
    <location>
        <begin position="98"/>
        <end position="118"/>
    </location>
</feature>
<feature type="transmembrane region" description="Helical" evidence="1">
    <location>
        <begin position="624"/>
        <end position="646"/>
    </location>
</feature>
<feature type="transmembrane region" description="Helical" evidence="1">
    <location>
        <begin position="565"/>
        <end position="586"/>
    </location>
</feature>
<feature type="transmembrane region" description="Helical" evidence="1">
    <location>
        <begin position="63"/>
        <end position="86"/>
    </location>
</feature>
<feature type="transmembrane region" description="Helical" evidence="1">
    <location>
        <begin position="7"/>
        <end position="25"/>
    </location>
</feature>
<dbReference type="EMBL" id="MGFS01000032">
    <property type="protein sequence ID" value="OGM10692.1"/>
    <property type="molecule type" value="Genomic_DNA"/>
</dbReference>
<name>A0A1F7X6J5_9BACT</name>
<gene>
    <name evidence="2" type="ORF">A2Z22_05290</name>
</gene>
<feature type="transmembrane region" description="Helical" evidence="1">
    <location>
        <begin position="598"/>
        <end position="617"/>
    </location>
</feature>
<feature type="transmembrane region" description="Helical" evidence="1">
    <location>
        <begin position="410"/>
        <end position="428"/>
    </location>
</feature>
<comment type="caution">
    <text evidence="2">The sequence shown here is derived from an EMBL/GenBank/DDBJ whole genome shotgun (WGS) entry which is preliminary data.</text>
</comment>
<sequence>MNLTRNKIFTGILIIGIITNLLIHYDVQPLYLRAIFSFIFLTAIPGLLIMLMLKIRKIGLWKYLVYTIGLSIAFLMFGGLAVNWILPWLHITDKPLSLYPILISFDILFLIFGLIAYVRNKDLSFEIKFPKLGWLNKIFFITPVIFPILSILGATTLNNGGPNYLTMIMIGGIAIYVFLLAFLRDRLSEHIFPWSIISISISLLLMGWLRSWFVSGVDINLEYHIFQLVKESQYWGMTMFNNAYNACLSVTVLPIILSLFMKINDQYIFKLIIPLIFSITPVCVYLFLIRYTKPLYAFISAIFFMSQPTFFSWWWTPIRQEVALLFFSLTLLVLFDKTISLLRKNLILLTYLFSMVVSHYSTTYIAISLFVFTYIFCLILKKTVDVNTFSIIFEKLRLKEKNNIYFSKEYYLSNKIIILFLIFTFLWYSQLTGISDNLVDFTQNTIQNMGKIFSEDVRTEGSSFRSQWNVFFTQRNQTQLLRDYIEELNTEYKSDQYITYNPETYKKYKSEVIYSTSPLKINSNIASNIYLFGNIIKKLVKIFIVFSVFYLMFNQLKKQKISSEYIIMVLTSLLGMVAILALPFASIEYDSMRQYQQLLTILSLPAVLGCVVIFNLFKKEELTAIVVSIVFLSYFLLLSEFIPQFIGGAYPSMQLNNSGGGYDEFYVHRTEVESSDWIYKNRIDDKLIYADRRASYKLLFSNNINTNKIIENVFPSLIDKNAYVYSSYTNTLKERAFVVIKGELIGYNFPKEFLNQNKNLIYSNGESEIFK</sequence>
<dbReference type="Pfam" id="PF09971">
    <property type="entry name" value="DUF2206"/>
    <property type="match status" value="2"/>
</dbReference>
<dbReference type="Proteomes" id="UP000177053">
    <property type="component" value="Unassembled WGS sequence"/>
</dbReference>
<evidence type="ECO:0000313" key="2">
    <source>
        <dbReference type="EMBL" id="OGM10692.1"/>
    </source>
</evidence>
<feature type="transmembrane region" description="Helical" evidence="1">
    <location>
        <begin position="529"/>
        <end position="553"/>
    </location>
</feature>
<organism evidence="2 3">
    <name type="scientific">Candidatus Woesebacteria bacterium RBG_16_34_12</name>
    <dbReference type="NCBI Taxonomy" id="1802480"/>
    <lineage>
        <taxon>Bacteria</taxon>
        <taxon>Candidatus Woeseibacteriota</taxon>
    </lineage>
</organism>
<feature type="transmembrane region" description="Helical" evidence="1">
    <location>
        <begin position="322"/>
        <end position="342"/>
    </location>
</feature>
<feature type="transmembrane region" description="Helical" evidence="1">
    <location>
        <begin position="31"/>
        <end position="51"/>
    </location>
</feature>
<feature type="transmembrane region" description="Helical" evidence="1">
    <location>
        <begin position="267"/>
        <end position="289"/>
    </location>
</feature>
<reference evidence="2 3" key="1">
    <citation type="journal article" date="2016" name="Nat. Commun.">
        <title>Thousands of microbial genomes shed light on interconnected biogeochemical processes in an aquifer system.</title>
        <authorList>
            <person name="Anantharaman K."/>
            <person name="Brown C.T."/>
            <person name="Hug L.A."/>
            <person name="Sharon I."/>
            <person name="Castelle C.J."/>
            <person name="Probst A.J."/>
            <person name="Thomas B.C."/>
            <person name="Singh A."/>
            <person name="Wilkins M.J."/>
            <person name="Karaoz U."/>
            <person name="Brodie E.L."/>
            <person name="Williams K.H."/>
            <person name="Hubbard S.S."/>
            <person name="Banfield J.F."/>
        </authorList>
    </citation>
    <scope>NUCLEOTIDE SEQUENCE [LARGE SCALE GENOMIC DNA]</scope>
</reference>
<feature type="transmembrane region" description="Helical" evidence="1">
    <location>
        <begin position="164"/>
        <end position="183"/>
    </location>
</feature>
<dbReference type="AlphaFoldDB" id="A0A1F7X6J5"/>
<protein>
    <recommendedName>
        <fullName evidence="4">DUF2206 domain-containing protein</fullName>
    </recommendedName>
</protein>
<keyword evidence="1" id="KW-0472">Membrane</keyword>
<evidence type="ECO:0000256" key="1">
    <source>
        <dbReference type="SAM" id="Phobius"/>
    </source>
</evidence>